<feature type="region of interest" description="Disordered" evidence="1">
    <location>
        <begin position="1"/>
        <end position="53"/>
    </location>
</feature>
<dbReference type="Proteomes" id="UP000637578">
    <property type="component" value="Unassembled WGS sequence"/>
</dbReference>
<protein>
    <submittedName>
        <fullName evidence="2">Uncharacterized protein</fullName>
    </submittedName>
</protein>
<organism evidence="2 3">
    <name type="scientific">Longimycelium tulufanense</name>
    <dbReference type="NCBI Taxonomy" id="907463"/>
    <lineage>
        <taxon>Bacteria</taxon>
        <taxon>Bacillati</taxon>
        <taxon>Actinomycetota</taxon>
        <taxon>Actinomycetes</taxon>
        <taxon>Pseudonocardiales</taxon>
        <taxon>Pseudonocardiaceae</taxon>
        <taxon>Longimycelium</taxon>
    </lineage>
</organism>
<proteinExistence type="predicted"/>
<dbReference type="AlphaFoldDB" id="A0A8J3CJ87"/>
<comment type="caution">
    <text evidence="2">The sequence shown here is derived from an EMBL/GenBank/DDBJ whole genome shotgun (WGS) entry which is preliminary data.</text>
</comment>
<evidence type="ECO:0000256" key="1">
    <source>
        <dbReference type="SAM" id="MobiDB-lite"/>
    </source>
</evidence>
<accession>A0A8J3CJ87</accession>
<gene>
    <name evidence="2" type="ORF">GCM10012275_64360</name>
</gene>
<evidence type="ECO:0000313" key="2">
    <source>
        <dbReference type="EMBL" id="GGM84761.1"/>
    </source>
</evidence>
<keyword evidence="3" id="KW-1185">Reference proteome</keyword>
<reference evidence="2" key="1">
    <citation type="journal article" date="2014" name="Int. J. Syst. Evol. Microbiol.">
        <title>Complete genome sequence of Corynebacterium casei LMG S-19264T (=DSM 44701T), isolated from a smear-ripened cheese.</title>
        <authorList>
            <consortium name="US DOE Joint Genome Institute (JGI-PGF)"/>
            <person name="Walter F."/>
            <person name="Albersmeier A."/>
            <person name="Kalinowski J."/>
            <person name="Ruckert C."/>
        </authorList>
    </citation>
    <scope>NUCLEOTIDE SEQUENCE</scope>
    <source>
        <strain evidence="2">CGMCC 4.5737</strain>
    </source>
</reference>
<dbReference type="RefSeq" id="WP_229686949.1">
    <property type="nucleotide sequence ID" value="NZ_BMMK01000079.1"/>
</dbReference>
<dbReference type="EMBL" id="BMMK01000079">
    <property type="protein sequence ID" value="GGM84761.1"/>
    <property type="molecule type" value="Genomic_DNA"/>
</dbReference>
<name>A0A8J3CJ87_9PSEU</name>
<evidence type="ECO:0000313" key="3">
    <source>
        <dbReference type="Proteomes" id="UP000637578"/>
    </source>
</evidence>
<sequence length="136" mass="15064">MAKVPRSRPGGGQLQPAVEPIRIGPTTSPPTESRTAEVPQSTPPRTPDGEGPRYLQMARMDARLRPDQVEELSRLRRRLAGRRQYRGERLTENTLLRVAVDLLLTHADQLAGDTEDELRDSVLPDSGTSEVRESGT</sequence>
<feature type="region of interest" description="Disordered" evidence="1">
    <location>
        <begin position="110"/>
        <end position="136"/>
    </location>
</feature>
<reference evidence="2" key="2">
    <citation type="submission" date="2020-09" db="EMBL/GenBank/DDBJ databases">
        <authorList>
            <person name="Sun Q."/>
            <person name="Zhou Y."/>
        </authorList>
    </citation>
    <scope>NUCLEOTIDE SEQUENCE</scope>
    <source>
        <strain evidence="2">CGMCC 4.5737</strain>
    </source>
</reference>